<feature type="domain" description="DUF7882" evidence="1">
    <location>
        <begin position="1"/>
        <end position="92"/>
    </location>
</feature>
<evidence type="ECO:0000313" key="3">
    <source>
        <dbReference type="Proteomes" id="UP000608530"/>
    </source>
</evidence>
<reference evidence="2" key="1">
    <citation type="submission" date="2020-12" db="EMBL/GenBank/DDBJ databases">
        <title>Leucobacter sp. CAS1, isolated from Chromium sludge.</title>
        <authorList>
            <person name="Xu Z."/>
        </authorList>
    </citation>
    <scope>NUCLEOTIDE SEQUENCE</scope>
    <source>
        <strain evidence="2">CSA1</strain>
    </source>
</reference>
<comment type="caution">
    <text evidence="2">The sequence shown here is derived from an EMBL/GenBank/DDBJ whole genome shotgun (WGS) entry which is preliminary data.</text>
</comment>
<dbReference type="Proteomes" id="UP000608530">
    <property type="component" value="Unassembled WGS sequence"/>
</dbReference>
<evidence type="ECO:0000313" key="2">
    <source>
        <dbReference type="EMBL" id="MBK0418599.1"/>
    </source>
</evidence>
<protein>
    <recommendedName>
        <fullName evidence="1">DUF7882 domain-containing protein</fullName>
    </recommendedName>
</protein>
<dbReference type="Pfam" id="PF25355">
    <property type="entry name" value="DUF7882"/>
    <property type="match status" value="1"/>
</dbReference>
<dbReference type="RefSeq" id="WP_200114773.1">
    <property type="nucleotide sequence ID" value="NZ_JAEHOH010000007.1"/>
</dbReference>
<dbReference type="EMBL" id="JAEHOH010000007">
    <property type="protein sequence ID" value="MBK0418599.1"/>
    <property type="molecule type" value="Genomic_DNA"/>
</dbReference>
<proteinExistence type="predicted"/>
<dbReference type="InterPro" id="IPR057204">
    <property type="entry name" value="DUF7882"/>
</dbReference>
<dbReference type="AlphaFoldDB" id="A0A934Q8H4"/>
<evidence type="ECO:0000259" key="1">
    <source>
        <dbReference type="Pfam" id="PF25355"/>
    </source>
</evidence>
<sequence length="102" mass="11843">MGYLRYGQHQPFQFDDRTLTHLRVVITGKFVLQESFVFTWTDEGLQRSIWMHPSHTLTFEFESAETPPVNREWIELLMGLANSPAGLRLAKEPEGHGHDSHH</sequence>
<keyword evidence="3" id="KW-1185">Reference proteome</keyword>
<gene>
    <name evidence="2" type="ORF">JD276_06070</name>
</gene>
<accession>A0A934Q8H4</accession>
<organism evidence="2 3">
    <name type="scientific">Leucobacter chromiisoli</name>
    <dbReference type="NCBI Taxonomy" id="2796471"/>
    <lineage>
        <taxon>Bacteria</taxon>
        <taxon>Bacillati</taxon>
        <taxon>Actinomycetota</taxon>
        <taxon>Actinomycetes</taxon>
        <taxon>Micrococcales</taxon>
        <taxon>Microbacteriaceae</taxon>
        <taxon>Leucobacter</taxon>
    </lineage>
</organism>
<name>A0A934Q8H4_9MICO</name>